<keyword evidence="2" id="KW-0732">Signal</keyword>
<sequence length="51" mass="5484">MAIITTTAVHLVCVRVCQADALIDDDEAKEEEGGGKQGQKTWGSQRILQGL</sequence>
<evidence type="ECO:0000313" key="4">
    <source>
        <dbReference type="Proteomes" id="UP000007799"/>
    </source>
</evidence>
<name>F2U2J7_SALR5</name>
<dbReference type="RefSeq" id="XP_004996556.1">
    <property type="nucleotide sequence ID" value="XM_004996499.1"/>
</dbReference>
<organism evidence="3 4">
    <name type="scientific">Salpingoeca rosetta (strain ATCC 50818 / BSB-021)</name>
    <dbReference type="NCBI Taxonomy" id="946362"/>
    <lineage>
        <taxon>Eukaryota</taxon>
        <taxon>Choanoflagellata</taxon>
        <taxon>Craspedida</taxon>
        <taxon>Salpingoecidae</taxon>
        <taxon>Salpingoeca</taxon>
    </lineage>
</organism>
<accession>F2U2J7</accession>
<evidence type="ECO:0000256" key="2">
    <source>
        <dbReference type="SAM" id="SignalP"/>
    </source>
</evidence>
<gene>
    <name evidence="3" type="ORF">PTSG_02070</name>
</gene>
<dbReference type="Proteomes" id="UP000007799">
    <property type="component" value="Unassembled WGS sequence"/>
</dbReference>
<evidence type="ECO:0000313" key="3">
    <source>
        <dbReference type="EMBL" id="EGD81352.1"/>
    </source>
</evidence>
<protein>
    <submittedName>
        <fullName evidence="3">Uncharacterized protein</fullName>
    </submittedName>
</protein>
<dbReference type="KEGG" id="sre:PTSG_02070"/>
<feature type="chain" id="PRO_5003287034" evidence="2">
    <location>
        <begin position="20"/>
        <end position="51"/>
    </location>
</feature>
<dbReference type="InParanoid" id="F2U2J7"/>
<evidence type="ECO:0000256" key="1">
    <source>
        <dbReference type="SAM" id="MobiDB-lite"/>
    </source>
</evidence>
<feature type="signal peptide" evidence="2">
    <location>
        <begin position="1"/>
        <end position="19"/>
    </location>
</feature>
<keyword evidence="4" id="KW-1185">Reference proteome</keyword>
<feature type="compositionally biased region" description="Polar residues" evidence="1">
    <location>
        <begin position="41"/>
        <end position="51"/>
    </location>
</feature>
<dbReference type="GeneID" id="16077647"/>
<feature type="region of interest" description="Disordered" evidence="1">
    <location>
        <begin position="27"/>
        <end position="51"/>
    </location>
</feature>
<proteinExistence type="predicted"/>
<dbReference type="AlphaFoldDB" id="F2U2J7"/>
<dbReference type="EMBL" id="GL832959">
    <property type="protein sequence ID" value="EGD81352.1"/>
    <property type="molecule type" value="Genomic_DNA"/>
</dbReference>
<reference evidence="3" key="1">
    <citation type="submission" date="2009-08" db="EMBL/GenBank/DDBJ databases">
        <title>Annotation of Salpingoeca rosetta.</title>
        <authorList>
            <consortium name="The Broad Institute Genome Sequencing Platform"/>
            <person name="Russ C."/>
            <person name="Cuomo C."/>
            <person name="Burger G."/>
            <person name="Gray M.W."/>
            <person name="Holland P.W.H."/>
            <person name="King N."/>
            <person name="Lang F.B.F."/>
            <person name="Roger A.J."/>
            <person name="Ruiz-Trillo I."/>
            <person name="Young S.K."/>
            <person name="Zeng Q."/>
            <person name="Gargeya S."/>
            <person name="Alvarado L."/>
            <person name="Berlin A."/>
            <person name="Chapman S.B."/>
            <person name="Chen Z."/>
            <person name="Freedman E."/>
            <person name="Gellesch M."/>
            <person name="Goldberg J."/>
            <person name="Griggs A."/>
            <person name="Gujja S."/>
            <person name="Heilman E."/>
            <person name="Heiman D."/>
            <person name="Howarth C."/>
            <person name="Mehta T."/>
            <person name="Neiman D."/>
            <person name="Pearson M."/>
            <person name="Roberts A."/>
            <person name="Saif S."/>
            <person name="Shea T."/>
            <person name="Shenoy N."/>
            <person name="Sisk P."/>
            <person name="Stolte C."/>
            <person name="Sykes S."/>
            <person name="White J."/>
            <person name="Yandava C."/>
            <person name="Haas B."/>
            <person name="Nusbaum C."/>
            <person name="Birren B."/>
        </authorList>
    </citation>
    <scope>NUCLEOTIDE SEQUENCE</scope>
    <source>
        <strain evidence="3">ATCC 50818</strain>
    </source>
</reference>